<sequence>MSTPTFTKPYRPLTWLITAAPQSHGGQWHAFDVDNLAVIETLVDILESSEHKIDVLYWYLACAKAGHEAERLLPLDRDMIPRVGLVRDWCAHAQRVVRDIAGNVYAEQ</sequence>
<protein>
    <submittedName>
        <fullName evidence="1">Short-chain dehydrogenase/reductase SDR</fullName>
    </submittedName>
</protein>
<dbReference type="EMBL" id="JAPQKN010000001">
    <property type="protein sequence ID" value="KAJ5174766.1"/>
    <property type="molecule type" value="Genomic_DNA"/>
</dbReference>
<dbReference type="AlphaFoldDB" id="A0A9W9IFR4"/>
<dbReference type="GeneID" id="81421944"/>
<dbReference type="OrthoDB" id="1274115at2759"/>
<dbReference type="Proteomes" id="UP001149163">
    <property type="component" value="Unassembled WGS sequence"/>
</dbReference>
<reference evidence="1" key="2">
    <citation type="journal article" date="2023" name="IMA Fungus">
        <title>Comparative genomic study of the Penicillium genus elucidates a diverse pangenome and 15 lateral gene transfer events.</title>
        <authorList>
            <person name="Petersen C."/>
            <person name="Sorensen T."/>
            <person name="Nielsen M.R."/>
            <person name="Sondergaard T.E."/>
            <person name="Sorensen J.L."/>
            <person name="Fitzpatrick D.A."/>
            <person name="Frisvad J.C."/>
            <person name="Nielsen K.L."/>
        </authorList>
    </citation>
    <scope>NUCLEOTIDE SEQUENCE</scope>
    <source>
        <strain evidence="1">IBT 26290</strain>
    </source>
</reference>
<evidence type="ECO:0000313" key="2">
    <source>
        <dbReference type="Proteomes" id="UP001149163"/>
    </source>
</evidence>
<reference evidence="1" key="1">
    <citation type="submission" date="2022-11" db="EMBL/GenBank/DDBJ databases">
        <authorList>
            <person name="Petersen C."/>
        </authorList>
    </citation>
    <scope>NUCLEOTIDE SEQUENCE</scope>
    <source>
        <strain evidence="1">IBT 26290</strain>
    </source>
</reference>
<keyword evidence="2" id="KW-1185">Reference proteome</keyword>
<evidence type="ECO:0000313" key="1">
    <source>
        <dbReference type="EMBL" id="KAJ5174766.1"/>
    </source>
</evidence>
<gene>
    <name evidence="1" type="ORF">N7482_000643</name>
</gene>
<proteinExistence type="predicted"/>
<name>A0A9W9IFR4_9EURO</name>
<comment type="caution">
    <text evidence="1">The sequence shown here is derived from an EMBL/GenBank/DDBJ whole genome shotgun (WGS) entry which is preliminary data.</text>
</comment>
<accession>A0A9W9IFR4</accession>
<organism evidence="1 2">
    <name type="scientific">Penicillium canariense</name>
    <dbReference type="NCBI Taxonomy" id="189055"/>
    <lineage>
        <taxon>Eukaryota</taxon>
        <taxon>Fungi</taxon>
        <taxon>Dikarya</taxon>
        <taxon>Ascomycota</taxon>
        <taxon>Pezizomycotina</taxon>
        <taxon>Eurotiomycetes</taxon>
        <taxon>Eurotiomycetidae</taxon>
        <taxon>Eurotiales</taxon>
        <taxon>Aspergillaceae</taxon>
        <taxon>Penicillium</taxon>
    </lineage>
</organism>
<dbReference type="RefSeq" id="XP_056546374.1">
    <property type="nucleotide sequence ID" value="XM_056682768.1"/>
</dbReference>